<gene>
    <name evidence="1" type="ORF">H2198_001778</name>
</gene>
<comment type="caution">
    <text evidence="1">The sequence shown here is derived from an EMBL/GenBank/DDBJ whole genome shotgun (WGS) entry which is preliminary data.</text>
</comment>
<evidence type="ECO:0000313" key="2">
    <source>
        <dbReference type="Proteomes" id="UP001172386"/>
    </source>
</evidence>
<dbReference type="Proteomes" id="UP001172386">
    <property type="component" value="Unassembled WGS sequence"/>
</dbReference>
<accession>A0ACC3AG56</accession>
<proteinExistence type="predicted"/>
<dbReference type="EMBL" id="JAPDRQ010000020">
    <property type="protein sequence ID" value="KAJ9661813.1"/>
    <property type="molecule type" value="Genomic_DNA"/>
</dbReference>
<reference evidence="1" key="1">
    <citation type="submission" date="2022-10" db="EMBL/GenBank/DDBJ databases">
        <title>Culturing micro-colonial fungi from biological soil crusts in the Mojave desert and describing Neophaeococcomyces mojavensis, and introducing the new genera and species Taxawa tesnikishii.</title>
        <authorList>
            <person name="Kurbessoian T."/>
            <person name="Stajich J.E."/>
        </authorList>
    </citation>
    <scope>NUCLEOTIDE SEQUENCE</scope>
    <source>
        <strain evidence="1">JES_112</strain>
    </source>
</reference>
<protein>
    <submittedName>
        <fullName evidence="1">Uncharacterized protein</fullName>
    </submittedName>
</protein>
<name>A0ACC3AG56_9EURO</name>
<organism evidence="1 2">
    <name type="scientific">Neophaeococcomyces mojaviensis</name>
    <dbReference type="NCBI Taxonomy" id="3383035"/>
    <lineage>
        <taxon>Eukaryota</taxon>
        <taxon>Fungi</taxon>
        <taxon>Dikarya</taxon>
        <taxon>Ascomycota</taxon>
        <taxon>Pezizomycotina</taxon>
        <taxon>Eurotiomycetes</taxon>
        <taxon>Chaetothyriomycetidae</taxon>
        <taxon>Chaetothyriales</taxon>
        <taxon>Chaetothyriales incertae sedis</taxon>
        <taxon>Neophaeococcomyces</taxon>
    </lineage>
</organism>
<evidence type="ECO:0000313" key="1">
    <source>
        <dbReference type="EMBL" id="KAJ9661813.1"/>
    </source>
</evidence>
<sequence>MAAVKKYQGLPDLDLGTEIYETAVPELTEASTLPTESDTISDDGNQNPNFVRQQLDPDAARQRFEPYNVDARDVNFSDTIDGGRRDYQIRSRRRRRRAALAREQQGEYSSDESEEETIQGRLARLRKEAAELQAEIEEIDRKPENDVDGDSDYEDTIDHQTDDVDNLHKGIDEVRGTLESAAALHRKKKGMTLEEEFTRKLQTETSQSRLKQPTTQDDTLPQTSLSAIADFSDRLSLLETALGVSLPSKTQPNPASILPTLTTLTTQIETLYTTLSPRPDGVVDGANGPITQTTTVHLDPMAEKIRLLISESKRLEDSRKAATKSFEELLETRDRHAHLFHHSHPAVHSDSEPRLSRNHSGHNVNGDHDSRDRGQPKAITQDQFTPLFLDSHANKISALYNVLPTIQSLQPLLPVVLERLRALSVIHVGAADVKTDIDEFESELSAQEKEIKTWQEALESAEKAMQENKEIMKENVEVVGGKVRGLEERVKKLGR</sequence>
<keyword evidence="2" id="KW-1185">Reference proteome</keyword>